<organism evidence="2 3">
    <name type="scientific">Skeletonema marinoi</name>
    <dbReference type="NCBI Taxonomy" id="267567"/>
    <lineage>
        <taxon>Eukaryota</taxon>
        <taxon>Sar</taxon>
        <taxon>Stramenopiles</taxon>
        <taxon>Ochrophyta</taxon>
        <taxon>Bacillariophyta</taxon>
        <taxon>Coscinodiscophyceae</taxon>
        <taxon>Thalassiosirophycidae</taxon>
        <taxon>Thalassiosirales</taxon>
        <taxon>Skeletonemataceae</taxon>
        <taxon>Skeletonema</taxon>
        <taxon>Skeletonema marinoi-dohrnii complex</taxon>
    </lineage>
</organism>
<dbReference type="InterPro" id="IPR053209">
    <property type="entry name" value="Gramillin-biosynth_MTr"/>
</dbReference>
<dbReference type="PANTHER" id="PTHR47643:SF2">
    <property type="entry name" value="TPR DOMAIN PROTEIN (AFU_ORTHOLOGUE AFUA_5G12710)"/>
    <property type="match status" value="1"/>
</dbReference>
<dbReference type="InterPro" id="IPR046341">
    <property type="entry name" value="SET_dom_sf"/>
</dbReference>
<dbReference type="SUPFAM" id="SSF48452">
    <property type="entry name" value="TPR-like"/>
    <property type="match status" value="1"/>
</dbReference>
<sequence>MALSKKERSRLLKLIVVKYVPESVRYEYTSMSRDASKLLLEALDSMINHYYMDKIHSETIAMVGSTSTLGVVWSSGKTIADSSCPLACLLRGYSMVPIYQEHVDIIKERISGWGASSFFSSPQNPIFLMRFDMQSERAYEEMKTRKAKGKEQFEIQNSTVLATKTSSSTFQWQNLSPIDVKDLKLFQSCKGNVLTGTLTTIPSVIKGITTFLKDDNGGVIQIALYNYVPGTRVLIAEPFTKIFVDGNRGVRIDDPREFRIEGDSQSDIYTAREDGNELYKQKMYHAASDSYIAGLKNENLVPTLLSNRAQAHIKLEQWPQALADAAASLTIRPTCEKTHQRYKKALAKSEQDISQNSGSTAEGLKQSGNEAFKCQDYEPLAASAAALRIWADDKAVYRLCIALAQLNEFELAVSLLDSYGKSTASLKELKSSLNHYSKVFVGAANGDGKTLLTSPPRSSVETFLHPVKGRGIRAIDAMPKGSLILIESPLASPILMRGRNVIQLHIDQNRTMNDKSQTLLESTIMQQTKRNQLLARRIDNLYDGQASRPLLRLKDSLVSIGVADAPLLLPPWPEFSDNDTSSALSAERVRNIISINSFGSVNESKLQKGTSLFAAISMFNHSFSPNCAILPYSCSSRAIVTRRAVKKGDEMCISYHNDPDVVKRKWGIE</sequence>
<proteinExistence type="predicted"/>
<keyword evidence="3" id="KW-1185">Reference proteome</keyword>
<feature type="domain" description="SET" evidence="1">
    <location>
        <begin position="458"/>
        <end position="656"/>
    </location>
</feature>
<gene>
    <name evidence="2" type="ORF">QTG54_013909</name>
</gene>
<dbReference type="PANTHER" id="PTHR47643">
    <property type="entry name" value="TPR DOMAIN PROTEIN (AFU_ORTHOLOGUE AFUA_5G12710)"/>
    <property type="match status" value="1"/>
</dbReference>
<evidence type="ECO:0000313" key="2">
    <source>
        <dbReference type="EMBL" id="KAK1735295.1"/>
    </source>
</evidence>
<evidence type="ECO:0000313" key="3">
    <source>
        <dbReference type="Proteomes" id="UP001224775"/>
    </source>
</evidence>
<evidence type="ECO:0000259" key="1">
    <source>
        <dbReference type="PROSITE" id="PS50280"/>
    </source>
</evidence>
<comment type="caution">
    <text evidence="2">The sequence shown here is derived from an EMBL/GenBank/DDBJ whole genome shotgun (WGS) entry which is preliminary data.</text>
</comment>
<dbReference type="EMBL" id="JATAAI010000034">
    <property type="protein sequence ID" value="KAK1735295.1"/>
    <property type="molecule type" value="Genomic_DNA"/>
</dbReference>
<dbReference type="Gene3D" id="1.25.40.10">
    <property type="entry name" value="Tetratricopeptide repeat domain"/>
    <property type="match status" value="1"/>
</dbReference>
<protein>
    <recommendedName>
        <fullName evidence="1">SET domain-containing protein</fullName>
    </recommendedName>
</protein>
<dbReference type="InterPro" id="IPR001214">
    <property type="entry name" value="SET_dom"/>
</dbReference>
<dbReference type="Pfam" id="PF00856">
    <property type="entry name" value="SET"/>
    <property type="match status" value="1"/>
</dbReference>
<dbReference type="Gene3D" id="2.170.270.10">
    <property type="entry name" value="SET domain"/>
    <property type="match status" value="1"/>
</dbReference>
<reference evidence="2" key="1">
    <citation type="submission" date="2023-06" db="EMBL/GenBank/DDBJ databases">
        <title>Survivors Of The Sea: Transcriptome response of Skeletonema marinoi to long-term dormancy.</title>
        <authorList>
            <person name="Pinder M.I.M."/>
            <person name="Kourtchenko O."/>
            <person name="Robertson E.K."/>
            <person name="Larsson T."/>
            <person name="Maumus F."/>
            <person name="Osuna-Cruz C.M."/>
            <person name="Vancaester E."/>
            <person name="Stenow R."/>
            <person name="Vandepoele K."/>
            <person name="Ploug H."/>
            <person name="Bruchert V."/>
            <person name="Godhe A."/>
            <person name="Topel M."/>
        </authorList>
    </citation>
    <scope>NUCLEOTIDE SEQUENCE</scope>
    <source>
        <strain evidence="2">R05AC</strain>
    </source>
</reference>
<dbReference type="SUPFAM" id="SSF82199">
    <property type="entry name" value="SET domain"/>
    <property type="match status" value="1"/>
</dbReference>
<dbReference type="PROSITE" id="PS50280">
    <property type="entry name" value="SET"/>
    <property type="match status" value="1"/>
</dbReference>
<dbReference type="Proteomes" id="UP001224775">
    <property type="component" value="Unassembled WGS sequence"/>
</dbReference>
<dbReference type="AlphaFoldDB" id="A0AAD8XXL7"/>
<dbReference type="SMART" id="SM00317">
    <property type="entry name" value="SET"/>
    <property type="match status" value="1"/>
</dbReference>
<accession>A0AAD8XXL7</accession>
<name>A0AAD8XXL7_9STRA</name>
<dbReference type="InterPro" id="IPR011990">
    <property type="entry name" value="TPR-like_helical_dom_sf"/>
</dbReference>